<keyword evidence="2" id="KW-1185">Reference proteome</keyword>
<dbReference type="Proteomes" id="UP000248900">
    <property type="component" value="Segment"/>
</dbReference>
<gene>
    <name evidence="1" type="primary">28</name>
    <name evidence="1" type="ORF">PBI_SITAR_28</name>
</gene>
<reference evidence="1 2" key="1">
    <citation type="submission" date="2018-03" db="EMBL/GenBank/DDBJ databases">
        <authorList>
            <person name="Montgomery M.T."/>
            <person name="Garlena R.A."/>
            <person name="Russell D.A."/>
            <person name="Pope W.H."/>
            <person name="Jacobs-Sera D."/>
            <person name="Hatfull G.F."/>
        </authorList>
    </citation>
    <scope>NUCLEOTIDE SEQUENCE [LARGE SCALE GENOMIC DNA]</scope>
</reference>
<name>A0A2U9PFT9_9CAUD</name>
<accession>A0A2U9PFT9</accession>
<dbReference type="EMBL" id="MH153809">
    <property type="protein sequence ID" value="AWT50527.1"/>
    <property type="molecule type" value="Genomic_DNA"/>
</dbReference>
<proteinExistence type="predicted"/>
<sequence length="183" mass="19964">MMGCSPYALARLLVERAEHELQTARAGVPKRVAVMSDKPPGEFCAQLWACVVSYAPKPQKAAPTLRTCAATEWRVNLTIGVYRCDPSINRSHPEQAPDPVLLDSAARDMLDDAEALRRAIMEANWSVVDVAPDQVQVGAMRVVQRSGGAFGVEHDVVVDTELGRFTDQAVPMLPADPRKDDTP</sequence>
<evidence type="ECO:0000313" key="1">
    <source>
        <dbReference type="EMBL" id="AWT50527.1"/>
    </source>
</evidence>
<evidence type="ECO:0000313" key="2">
    <source>
        <dbReference type="Proteomes" id="UP000248900"/>
    </source>
</evidence>
<protein>
    <submittedName>
        <fullName evidence="1">Uncharacterized protein</fullName>
    </submittedName>
</protein>
<organism evidence="1 2">
    <name type="scientific">Gordonia phage Sitar</name>
    <dbReference type="NCBI Taxonomy" id="2182348"/>
    <lineage>
        <taxon>Viruses</taxon>
        <taxon>Duplodnaviria</taxon>
        <taxon>Heunggongvirae</taxon>
        <taxon>Uroviricota</taxon>
        <taxon>Caudoviricetes</taxon>
        <taxon>Stackebrandtviridae</taxon>
        <taxon>Schenleyvirinae</taxon>
        <taxon>Vividuovirus</taxon>
        <taxon>Vividuovirus sitar</taxon>
    </lineage>
</organism>